<keyword evidence="5 9" id="KW-0547">Nucleotide-binding</keyword>
<evidence type="ECO:0000256" key="1">
    <source>
        <dbReference type="ARBA" id="ARBA00005417"/>
    </source>
</evidence>
<evidence type="ECO:0000313" key="12">
    <source>
        <dbReference type="Proteomes" id="UP000183190"/>
    </source>
</evidence>
<reference evidence="11 12" key="1">
    <citation type="submission" date="2016-10" db="EMBL/GenBank/DDBJ databases">
        <authorList>
            <person name="de Groot N.N."/>
        </authorList>
    </citation>
    <scope>NUCLEOTIDE SEQUENCE [LARGE SCALE GENOMIC DNA]</scope>
    <source>
        <strain evidence="11 12">YAD2003</strain>
    </source>
</reference>
<sequence length="340" mass="36908">MVELKNVSVTYSSGVDALNNVSLKINDGDFAFVVGSSGAGKSTMIKLLLKEIDATSGVVTVNGYNLNKLKKRKIPEFRRTLGFVFQDFRLIPSMTVYENIAFVLRVIDAPIKYIRKRVPYVISLVGLHAKTNSYPDELSGGEKQRVAIARALVNDPQLIIADEPTGNIDPELSYEIVELLKGINDQGTTILMVTHEHDLVRHFGGRIINITEGEIVFDEVISGANDELLADIGSEMPADAMAAAVSEAERINDIPQEADEAELVNTEETIDLPIENMTADDIISAIGGVPDGPSAEKKEDMQKLADNIDVDLSKSIKKDDPDSPEALLAALTEKTKGGAE</sequence>
<comment type="subcellular location">
    <subcellularLocation>
        <location evidence="9">Cell membrane</location>
        <topology evidence="9">Peripheral membrane protein</topology>
        <orientation evidence="9">Cytoplasmic side</orientation>
    </subcellularLocation>
</comment>
<keyword evidence="7 9" id="KW-0472">Membrane</keyword>
<comment type="function">
    <text evidence="9">Part of the ABC transporter FtsEX involved in cellular division.</text>
</comment>
<organism evidence="11 12">
    <name type="scientific">Ruminococcus flavefaciens</name>
    <dbReference type="NCBI Taxonomy" id="1265"/>
    <lineage>
        <taxon>Bacteria</taxon>
        <taxon>Bacillati</taxon>
        <taxon>Bacillota</taxon>
        <taxon>Clostridia</taxon>
        <taxon>Eubacteriales</taxon>
        <taxon>Oscillospiraceae</taxon>
        <taxon>Ruminococcus</taxon>
    </lineage>
</organism>
<dbReference type="InterPro" id="IPR017871">
    <property type="entry name" value="ABC_transporter-like_CS"/>
</dbReference>
<gene>
    <name evidence="9" type="primary">ftsE</name>
    <name evidence="11" type="ORF">SAMN02910265_00969</name>
</gene>
<dbReference type="InterPro" id="IPR003439">
    <property type="entry name" value="ABC_transporter-like_ATP-bd"/>
</dbReference>
<comment type="subunit">
    <text evidence="9">Homodimer. Forms a membrane-associated complex with FtsX.</text>
</comment>
<dbReference type="SMART" id="SM00382">
    <property type="entry name" value="AAA"/>
    <property type="match status" value="1"/>
</dbReference>
<dbReference type="PANTHER" id="PTHR24220:SF470">
    <property type="entry name" value="CELL DIVISION ATP-BINDING PROTEIN FTSE"/>
    <property type="match status" value="1"/>
</dbReference>
<name>A0A1H6IPR8_RUMFL</name>
<dbReference type="NCBIfam" id="TIGR02673">
    <property type="entry name" value="FtsE"/>
    <property type="match status" value="1"/>
</dbReference>
<dbReference type="SUPFAM" id="SSF52540">
    <property type="entry name" value="P-loop containing nucleoside triphosphate hydrolases"/>
    <property type="match status" value="1"/>
</dbReference>
<accession>A0A1H6IPR8</accession>
<dbReference type="OrthoDB" id="9802264at2"/>
<evidence type="ECO:0000259" key="10">
    <source>
        <dbReference type="PROSITE" id="PS50893"/>
    </source>
</evidence>
<dbReference type="PROSITE" id="PS50893">
    <property type="entry name" value="ABC_TRANSPORTER_2"/>
    <property type="match status" value="1"/>
</dbReference>
<dbReference type="InterPro" id="IPR027417">
    <property type="entry name" value="P-loop_NTPase"/>
</dbReference>
<dbReference type="Proteomes" id="UP000183190">
    <property type="component" value="Unassembled WGS sequence"/>
</dbReference>
<dbReference type="GO" id="GO:0005524">
    <property type="term" value="F:ATP binding"/>
    <property type="evidence" value="ECO:0007669"/>
    <property type="project" value="UniProtKB-UniRule"/>
</dbReference>
<dbReference type="PANTHER" id="PTHR24220">
    <property type="entry name" value="IMPORT ATP-BINDING PROTEIN"/>
    <property type="match status" value="1"/>
</dbReference>
<dbReference type="Gene3D" id="3.40.50.300">
    <property type="entry name" value="P-loop containing nucleotide triphosphate hydrolases"/>
    <property type="match status" value="1"/>
</dbReference>
<keyword evidence="3 9" id="KW-1003">Cell membrane</keyword>
<evidence type="ECO:0000256" key="2">
    <source>
        <dbReference type="ARBA" id="ARBA00020019"/>
    </source>
</evidence>
<evidence type="ECO:0000313" key="11">
    <source>
        <dbReference type="EMBL" id="SEH48298.1"/>
    </source>
</evidence>
<dbReference type="EMBL" id="FNWV01000002">
    <property type="protein sequence ID" value="SEH48298.1"/>
    <property type="molecule type" value="Genomic_DNA"/>
</dbReference>
<keyword evidence="6 9" id="KW-0067">ATP-binding</keyword>
<evidence type="ECO:0000256" key="9">
    <source>
        <dbReference type="RuleBase" id="RU365094"/>
    </source>
</evidence>
<evidence type="ECO:0000256" key="8">
    <source>
        <dbReference type="ARBA" id="ARBA00023306"/>
    </source>
</evidence>
<dbReference type="GO" id="GO:0051301">
    <property type="term" value="P:cell division"/>
    <property type="evidence" value="ECO:0007669"/>
    <property type="project" value="UniProtKB-UniRule"/>
</dbReference>
<evidence type="ECO:0000256" key="5">
    <source>
        <dbReference type="ARBA" id="ARBA00022741"/>
    </source>
</evidence>
<dbReference type="RefSeq" id="WP_074714741.1">
    <property type="nucleotide sequence ID" value="NZ_FNWV01000002.1"/>
</dbReference>
<evidence type="ECO:0000256" key="4">
    <source>
        <dbReference type="ARBA" id="ARBA00022618"/>
    </source>
</evidence>
<evidence type="ECO:0000256" key="6">
    <source>
        <dbReference type="ARBA" id="ARBA00022840"/>
    </source>
</evidence>
<dbReference type="InterPro" id="IPR005286">
    <property type="entry name" value="Cell_div_FtsE"/>
</dbReference>
<dbReference type="PROSITE" id="PS00211">
    <property type="entry name" value="ABC_TRANSPORTER_1"/>
    <property type="match status" value="1"/>
</dbReference>
<dbReference type="FunFam" id="3.40.50.300:FF:000056">
    <property type="entry name" value="Cell division ATP-binding protein FtsE"/>
    <property type="match status" value="1"/>
</dbReference>
<evidence type="ECO:0000256" key="3">
    <source>
        <dbReference type="ARBA" id="ARBA00022475"/>
    </source>
</evidence>
<dbReference type="GO" id="GO:0005886">
    <property type="term" value="C:plasma membrane"/>
    <property type="evidence" value="ECO:0007669"/>
    <property type="project" value="UniProtKB-SubCell"/>
</dbReference>
<dbReference type="InterPro" id="IPR015854">
    <property type="entry name" value="ABC_transpr_LolD-like"/>
</dbReference>
<evidence type="ECO:0000256" key="7">
    <source>
        <dbReference type="ARBA" id="ARBA00023136"/>
    </source>
</evidence>
<feature type="domain" description="ABC transporter" evidence="10">
    <location>
        <begin position="2"/>
        <end position="237"/>
    </location>
</feature>
<dbReference type="GO" id="GO:0016887">
    <property type="term" value="F:ATP hydrolysis activity"/>
    <property type="evidence" value="ECO:0007669"/>
    <property type="project" value="InterPro"/>
</dbReference>
<keyword evidence="8 9" id="KW-0131">Cell cycle</keyword>
<dbReference type="InterPro" id="IPR003593">
    <property type="entry name" value="AAA+_ATPase"/>
</dbReference>
<comment type="similarity">
    <text evidence="1 9">Belongs to the ABC transporter superfamily.</text>
</comment>
<protein>
    <recommendedName>
        <fullName evidence="2 9">Cell division ATP-binding protein FtsE</fullName>
    </recommendedName>
</protein>
<dbReference type="Pfam" id="PF00005">
    <property type="entry name" value="ABC_tran"/>
    <property type="match status" value="1"/>
</dbReference>
<dbReference type="GO" id="GO:0022857">
    <property type="term" value="F:transmembrane transporter activity"/>
    <property type="evidence" value="ECO:0007669"/>
    <property type="project" value="TreeGrafter"/>
</dbReference>
<proteinExistence type="inferred from homology"/>
<dbReference type="AlphaFoldDB" id="A0A1H6IPR8"/>
<keyword evidence="4 9" id="KW-0132">Cell division</keyword>